<sequence>MRYTFSMRLQILTAVAFVTTLSSSAMAQSAVLDTSMGRINCHLFADQKPATTAMFVGLAKGTIAWDGGSGKPFYDGTVLRGSSGAISGGLRPGVVVKAAGDTPLEDPGDRKFDAPGLLAMVGEKGKMTPRFTILDHANAESDSPNRSIFGLCDAASVKVVEEISHRLTSADNDPSAAVKLLRVSIVDDGSSVPPPLAPAPLPPVVQAKLQGPEPTGRVAVFHTSMGNLTCRMFEKESPIAVQTFMSLADGAKDWTNPKTHSVEHGVRFYDGMIFDRVLPDFVIQTGDITNDPSGATDIGFRFRNEDTPGLTYDRPGRLAFGNNGKDTNNSELFFSEHPMHRLDGGFTIIGQCDEASIKRIEAIARVPRDEHNRPLTPVVIRSVMIRK</sequence>
<evidence type="ECO:0000256" key="3">
    <source>
        <dbReference type="ARBA" id="ARBA00023235"/>
    </source>
</evidence>
<dbReference type="EMBL" id="LT629690">
    <property type="protein sequence ID" value="SDE84817.1"/>
    <property type="molecule type" value="Genomic_DNA"/>
</dbReference>
<dbReference type="EC" id="5.2.1.8" evidence="1"/>
<dbReference type="InterPro" id="IPR029000">
    <property type="entry name" value="Cyclophilin-like_dom_sf"/>
</dbReference>
<dbReference type="InterPro" id="IPR002130">
    <property type="entry name" value="Cyclophilin-type_PPIase_dom"/>
</dbReference>
<evidence type="ECO:0000256" key="4">
    <source>
        <dbReference type="SAM" id="SignalP"/>
    </source>
</evidence>
<organism evidence="6 7">
    <name type="scientific">Terriglobus roseus</name>
    <dbReference type="NCBI Taxonomy" id="392734"/>
    <lineage>
        <taxon>Bacteria</taxon>
        <taxon>Pseudomonadati</taxon>
        <taxon>Acidobacteriota</taxon>
        <taxon>Terriglobia</taxon>
        <taxon>Terriglobales</taxon>
        <taxon>Acidobacteriaceae</taxon>
        <taxon>Terriglobus</taxon>
    </lineage>
</organism>
<evidence type="ECO:0000256" key="2">
    <source>
        <dbReference type="ARBA" id="ARBA00023110"/>
    </source>
</evidence>
<evidence type="ECO:0000259" key="5">
    <source>
        <dbReference type="PROSITE" id="PS50072"/>
    </source>
</evidence>
<keyword evidence="4" id="KW-0732">Signal</keyword>
<dbReference type="PROSITE" id="PS50072">
    <property type="entry name" value="CSA_PPIASE_2"/>
    <property type="match status" value="2"/>
</dbReference>
<accession>A0A1G7G9P0</accession>
<evidence type="ECO:0000313" key="6">
    <source>
        <dbReference type="EMBL" id="SDE84817.1"/>
    </source>
</evidence>
<dbReference type="RefSeq" id="WP_172838123.1">
    <property type="nucleotide sequence ID" value="NZ_LT629690.1"/>
</dbReference>
<feature type="signal peptide" evidence="4">
    <location>
        <begin position="1"/>
        <end position="27"/>
    </location>
</feature>
<keyword evidence="7" id="KW-1185">Reference proteome</keyword>
<evidence type="ECO:0000313" key="7">
    <source>
        <dbReference type="Proteomes" id="UP000182427"/>
    </source>
</evidence>
<dbReference type="PANTHER" id="PTHR45625">
    <property type="entry name" value="PEPTIDYL-PROLYL CIS-TRANS ISOMERASE-RELATED"/>
    <property type="match status" value="1"/>
</dbReference>
<dbReference type="PRINTS" id="PR00153">
    <property type="entry name" value="CSAPPISMRASE"/>
</dbReference>
<dbReference type="Proteomes" id="UP000182427">
    <property type="component" value="Chromosome I"/>
</dbReference>
<keyword evidence="2" id="KW-0697">Rotamase</keyword>
<feature type="chain" id="PRO_5009241099" description="peptidylprolyl isomerase" evidence="4">
    <location>
        <begin position="28"/>
        <end position="387"/>
    </location>
</feature>
<evidence type="ECO:0000256" key="1">
    <source>
        <dbReference type="ARBA" id="ARBA00013194"/>
    </source>
</evidence>
<dbReference type="Pfam" id="PF00160">
    <property type="entry name" value="Pro_isomerase"/>
    <property type="match status" value="2"/>
</dbReference>
<feature type="domain" description="PPIase cyclophilin-type" evidence="5">
    <location>
        <begin position="26"/>
        <end position="185"/>
    </location>
</feature>
<proteinExistence type="predicted"/>
<dbReference type="Gene3D" id="2.40.100.10">
    <property type="entry name" value="Cyclophilin-like"/>
    <property type="match status" value="2"/>
</dbReference>
<dbReference type="InterPro" id="IPR044666">
    <property type="entry name" value="Cyclophilin_A-like"/>
</dbReference>
<dbReference type="SUPFAM" id="SSF50891">
    <property type="entry name" value="Cyclophilin-like"/>
    <property type="match status" value="2"/>
</dbReference>
<feature type="domain" description="PPIase cyclophilin-type" evidence="5">
    <location>
        <begin position="215"/>
        <end position="385"/>
    </location>
</feature>
<dbReference type="GO" id="GO:0003755">
    <property type="term" value="F:peptidyl-prolyl cis-trans isomerase activity"/>
    <property type="evidence" value="ECO:0007669"/>
    <property type="project" value="UniProtKB-KW"/>
</dbReference>
<protein>
    <recommendedName>
        <fullName evidence="1">peptidylprolyl isomerase</fullName>
        <ecNumber evidence="1">5.2.1.8</ecNumber>
    </recommendedName>
</protein>
<dbReference type="AlphaFoldDB" id="A0A1G7G9P0"/>
<keyword evidence="3 6" id="KW-0413">Isomerase</keyword>
<name>A0A1G7G9P0_9BACT</name>
<reference evidence="6 7" key="1">
    <citation type="submission" date="2016-10" db="EMBL/GenBank/DDBJ databases">
        <authorList>
            <person name="de Groot N.N."/>
        </authorList>
    </citation>
    <scope>NUCLEOTIDE SEQUENCE [LARGE SCALE GENOMIC DNA]</scope>
    <source>
        <strain evidence="6 7">GAS232</strain>
    </source>
</reference>
<gene>
    <name evidence="6" type="ORF">SAMN05444167_0618</name>
</gene>
<dbReference type="PANTHER" id="PTHR45625:SF4">
    <property type="entry name" value="PEPTIDYLPROLYL ISOMERASE DOMAIN AND WD REPEAT-CONTAINING PROTEIN 1"/>
    <property type="match status" value="1"/>
</dbReference>